<evidence type="ECO:0000313" key="3">
    <source>
        <dbReference type="Proteomes" id="UP000655751"/>
    </source>
</evidence>
<feature type="domain" description="SGNH hydrolase-type esterase" evidence="1">
    <location>
        <begin position="8"/>
        <end position="182"/>
    </location>
</feature>
<evidence type="ECO:0000259" key="1">
    <source>
        <dbReference type="Pfam" id="PF13472"/>
    </source>
</evidence>
<gene>
    <name evidence="2" type="ORF">IT779_09540</name>
</gene>
<dbReference type="Gene3D" id="3.40.50.1110">
    <property type="entry name" value="SGNH hydrolase"/>
    <property type="match status" value="1"/>
</dbReference>
<dbReference type="CDD" id="cd01832">
    <property type="entry name" value="SGNH_hydrolase_like_1"/>
    <property type="match status" value="1"/>
</dbReference>
<dbReference type="InterPro" id="IPR053140">
    <property type="entry name" value="GDSL_Rv0518-like"/>
</dbReference>
<sequence length="201" mass="21084">MTAPGLTALGDSFVEGRGDPATGGGYRGWVARLGGQLGLRSAAVRNYGVHGATTTAVVRDQLPAAASARAHVYGVVVGVNDLVSDFDPDRFAENLTTIFGTLTDSGATVFTASYPDIPARLPVPDNFRGLLRDRFDYANETLSRVTADTGTELLDIAARPDWERAEVWTEDGLHPSPLGHRLFAAGAADLIASVTATTVAA</sequence>
<organism evidence="2 3">
    <name type="scientific">Nocardia bovistercoris</name>
    <dbReference type="NCBI Taxonomy" id="2785916"/>
    <lineage>
        <taxon>Bacteria</taxon>
        <taxon>Bacillati</taxon>
        <taxon>Actinomycetota</taxon>
        <taxon>Actinomycetes</taxon>
        <taxon>Mycobacteriales</taxon>
        <taxon>Nocardiaceae</taxon>
        <taxon>Nocardia</taxon>
    </lineage>
</organism>
<proteinExistence type="predicted"/>
<dbReference type="Proteomes" id="UP000655751">
    <property type="component" value="Unassembled WGS sequence"/>
</dbReference>
<dbReference type="PANTHER" id="PTHR43784">
    <property type="entry name" value="GDSL-LIKE LIPASE/ACYLHYDROLASE, PUTATIVE (AFU_ORTHOLOGUE AFUA_2G00820)-RELATED"/>
    <property type="match status" value="1"/>
</dbReference>
<dbReference type="Pfam" id="PF13472">
    <property type="entry name" value="Lipase_GDSL_2"/>
    <property type="match status" value="1"/>
</dbReference>
<name>A0A931MZU5_9NOCA</name>
<dbReference type="AlphaFoldDB" id="A0A931MZU5"/>
<dbReference type="SUPFAM" id="SSF52266">
    <property type="entry name" value="SGNH hydrolase"/>
    <property type="match status" value="1"/>
</dbReference>
<protein>
    <submittedName>
        <fullName evidence="2">SGNH/GDSL hydrolase family protein</fullName>
    </submittedName>
</protein>
<evidence type="ECO:0000313" key="2">
    <source>
        <dbReference type="EMBL" id="MBH0776525.1"/>
    </source>
</evidence>
<accession>A0A931MZU5</accession>
<dbReference type="InterPro" id="IPR036514">
    <property type="entry name" value="SGNH_hydro_sf"/>
</dbReference>
<comment type="caution">
    <text evidence="2">The sequence shown here is derived from an EMBL/GenBank/DDBJ whole genome shotgun (WGS) entry which is preliminary data.</text>
</comment>
<dbReference type="EMBL" id="JADMLG010000003">
    <property type="protein sequence ID" value="MBH0776525.1"/>
    <property type="molecule type" value="Genomic_DNA"/>
</dbReference>
<dbReference type="PANTHER" id="PTHR43784:SF2">
    <property type="entry name" value="GDSL-LIKE LIPASE_ACYLHYDROLASE, PUTATIVE (AFU_ORTHOLOGUE AFUA_2G00820)-RELATED"/>
    <property type="match status" value="1"/>
</dbReference>
<keyword evidence="2" id="KW-0378">Hydrolase</keyword>
<reference evidence="2" key="1">
    <citation type="submission" date="2020-11" db="EMBL/GenBank/DDBJ databases">
        <title>Nocardia NEAU-351.nov., a novel actinomycete isolated from the cow dung.</title>
        <authorList>
            <person name="Zhang X."/>
        </authorList>
    </citation>
    <scope>NUCLEOTIDE SEQUENCE</scope>
    <source>
        <strain evidence="2">NEAU-351</strain>
    </source>
</reference>
<dbReference type="RefSeq" id="WP_196148860.1">
    <property type="nucleotide sequence ID" value="NZ_JADMLG010000003.1"/>
</dbReference>
<dbReference type="GO" id="GO:0016787">
    <property type="term" value="F:hydrolase activity"/>
    <property type="evidence" value="ECO:0007669"/>
    <property type="project" value="UniProtKB-KW"/>
</dbReference>
<keyword evidence="3" id="KW-1185">Reference proteome</keyword>
<dbReference type="InterPro" id="IPR013830">
    <property type="entry name" value="SGNH_hydro"/>
</dbReference>